<protein>
    <recommendedName>
        <fullName evidence="3">DUF4357 domain-containing protein</fullName>
    </recommendedName>
</protein>
<name>A0ABU8S6C3_9SPHN</name>
<gene>
    <name evidence="1" type="ORF">WG900_05480</name>
</gene>
<organism evidence="1 2">
    <name type="scientific">Novosphingobium aquae</name>
    <dbReference type="NCBI Taxonomy" id="3133435"/>
    <lineage>
        <taxon>Bacteria</taxon>
        <taxon>Pseudomonadati</taxon>
        <taxon>Pseudomonadota</taxon>
        <taxon>Alphaproteobacteria</taxon>
        <taxon>Sphingomonadales</taxon>
        <taxon>Sphingomonadaceae</taxon>
        <taxon>Novosphingobium</taxon>
    </lineage>
</organism>
<proteinExistence type="predicted"/>
<sequence length="398" mass="42743">MTVPSNAKASGTPLLITPDGAQVRLERIGLAEGHYNEDWLQALAFNHPELLPISDIEPGFGRIVAVAREVPCAHGYIDNLYVTPSGDLVLVEAKLWRNPQARREVVAQALDYVSALMSMGYEAFEQSCRKGQGLAASSIHALVADLPDALNEAEFIDAVSGNLVRGRMLVIALGDGIRSETEALASLLQSHAGAHFTFALVELTPWRNPQTGDIIAVPGTLARTAMIMRGIVGIENGVAHVKPVAPAAKARASTISDELFFEELAQRDPHLPDQLRAFLARLEPLGVYGDLKASMNLKIDLPGAAKPMNFGYVTKGGKLWTDALSWTAPQEIARKYNSTLAAMIGGQMAFTSNSHSYVSTNGKSAPRLSQLLPENADSWAEAIETAVTALQQRGDDNA</sequence>
<accession>A0ABU8S6C3</accession>
<dbReference type="Proteomes" id="UP001379235">
    <property type="component" value="Unassembled WGS sequence"/>
</dbReference>
<dbReference type="Gene3D" id="3.40.1350.10">
    <property type="match status" value="1"/>
</dbReference>
<dbReference type="InterPro" id="IPR011856">
    <property type="entry name" value="tRNA_endonuc-like_dom_sf"/>
</dbReference>
<dbReference type="RefSeq" id="WP_339965396.1">
    <property type="nucleotide sequence ID" value="NZ_JBBHJY010000002.1"/>
</dbReference>
<evidence type="ECO:0000313" key="2">
    <source>
        <dbReference type="Proteomes" id="UP001379235"/>
    </source>
</evidence>
<evidence type="ECO:0000313" key="1">
    <source>
        <dbReference type="EMBL" id="MEJ6009365.1"/>
    </source>
</evidence>
<evidence type="ECO:0008006" key="3">
    <source>
        <dbReference type="Google" id="ProtNLM"/>
    </source>
</evidence>
<dbReference type="EMBL" id="JBBHJY010000002">
    <property type="protein sequence ID" value="MEJ6009365.1"/>
    <property type="molecule type" value="Genomic_DNA"/>
</dbReference>
<keyword evidence="2" id="KW-1185">Reference proteome</keyword>
<reference evidence="1 2" key="1">
    <citation type="submission" date="2024-03" db="EMBL/GenBank/DDBJ databases">
        <authorList>
            <person name="Jo J.-H."/>
        </authorList>
    </citation>
    <scope>NUCLEOTIDE SEQUENCE [LARGE SCALE GENOMIC DNA]</scope>
    <source>
        <strain evidence="1 2">AS3R-12</strain>
    </source>
</reference>
<comment type="caution">
    <text evidence="1">The sequence shown here is derived from an EMBL/GenBank/DDBJ whole genome shotgun (WGS) entry which is preliminary data.</text>
</comment>